<dbReference type="Proteomes" id="UP000319817">
    <property type="component" value="Chromosome"/>
</dbReference>
<gene>
    <name evidence="3" type="primary">pcrC_1</name>
    <name evidence="3" type="ORF">K239x_32090</name>
</gene>
<keyword evidence="4" id="KW-1185">Reference proteome</keyword>
<protein>
    <submittedName>
        <fullName evidence="3">Perchlorate reductase subunit gamma</fullName>
    </submittedName>
</protein>
<feature type="region of interest" description="Disordered" evidence="1">
    <location>
        <begin position="103"/>
        <end position="136"/>
    </location>
</feature>
<dbReference type="InterPro" id="IPR036280">
    <property type="entry name" value="Multihaem_cyt_sf"/>
</dbReference>
<feature type="compositionally biased region" description="Low complexity" evidence="1">
    <location>
        <begin position="268"/>
        <end position="280"/>
    </location>
</feature>
<evidence type="ECO:0000313" key="3">
    <source>
        <dbReference type="EMBL" id="QDT11215.1"/>
    </source>
</evidence>
<accession>A0A517NVR4</accession>
<dbReference type="Gene3D" id="1.10.1130.10">
    <property type="entry name" value="Flavocytochrome C3, Chain A"/>
    <property type="match status" value="1"/>
</dbReference>
<evidence type="ECO:0000256" key="1">
    <source>
        <dbReference type="SAM" id="MobiDB-lite"/>
    </source>
</evidence>
<feature type="compositionally biased region" description="Pro residues" evidence="1">
    <location>
        <begin position="205"/>
        <end position="234"/>
    </location>
</feature>
<dbReference type="SUPFAM" id="SSF48695">
    <property type="entry name" value="Multiheme cytochromes"/>
    <property type="match status" value="1"/>
</dbReference>
<sequence length="769" mass="83422">MVDPGTDGMEKRASFFKSLRINQLLQLSPRSQTMRRMVGLSLCAAILPGCFESSPPPIVPIESELRIGLPTGGNDTGDLHAQTIRFPGDQSTPARTVGFRADRSHASDAIAEQDSASESGAGASGSPTNNHRFAFHSPMTVNGANARLAKREQTEPSRDRIEWGMQQLQSSLRPPVTTLRPADVTFVQITEPAPSQVPIEIIDPPAPDAVPPNAVPPKAVPPKAVPPKAVPPKAVPQTPSKIMKPELVPTPEGVPDTAKTPPAMNPDAPQLAPLQPATPAKTDPTKDKDAPMPGGLKSVTDEGTSAIPVELRPEAYSTWETPDVTLFVTGQQNGYIEPCGCTGLEKQKGGVARRLTFMNQLRDQGWDLLPIDAGNQVRRVGRQASIKISWSTEALKKMQYESVGFGPDDMRLPATDLLQLAFADSPEEAMYISANVVLYDESYVPIMKVVQRGKHRVGITNVLDPDALETGVTTEALIKPAIESAKAALAAMEKDNATFKVLSFYGKEKDAVELVKAVPGFDLLIAAGGYGEPTYRPQAIEKSKTQMIVVGNKAMYAGLIGLYSNGPFKYARVPLTHEFADAQEMRKIMGQYQDHLKQVGFRELGLDPIPHLSGEKFVGTATCAQCHEDAFDVWSGSMHATATDSIAAPPEDRGDVPRHFDPECISCHVTGWNPQGYSPYASGYESLEASKHLLGNGCENCHGPGESHSKAERDDSGVSDDEKARLRKSMQLPLSRAKEHCMKCHDLDNSPDFHEPDAFEDIYWPEIEH</sequence>
<evidence type="ECO:0000259" key="2">
    <source>
        <dbReference type="Pfam" id="PF13435"/>
    </source>
</evidence>
<evidence type="ECO:0000313" key="4">
    <source>
        <dbReference type="Proteomes" id="UP000319817"/>
    </source>
</evidence>
<dbReference type="AlphaFoldDB" id="A0A517NVR4"/>
<dbReference type="InterPro" id="IPR029052">
    <property type="entry name" value="Metallo-depent_PP-like"/>
</dbReference>
<dbReference type="Gene3D" id="3.60.21.10">
    <property type="match status" value="1"/>
</dbReference>
<dbReference type="EMBL" id="CP036526">
    <property type="protein sequence ID" value="QDT11215.1"/>
    <property type="molecule type" value="Genomic_DNA"/>
</dbReference>
<dbReference type="SUPFAM" id="SSF56300">
    <property type="entry name" value="Metallo-dependent phosphatases"/>
    <property type="match status" value="1"/>
</dbReference>
<organism evidence="3 4">
    <name type="scientific">Stieleria marina</name>
    <dbReference type="NCBI Taxonomy" id="1930275"/>
    <lineage>
        <taxon>Bacteria</taxon>
        <taxon>Pseudomonadati</taxon>
        <taxon>Planctomycetota</taxon>
        <taxon>Planctomycetia</taxon>
        <taxon>Pirellulales</taxon>
        <taxon>Pirellulaceae</taxon>
        <taxon>Stieleria</taxon>
    </lineage>
</organism>
<feature type="compositionally biased region" description="Low complexity" evidence="1">
    <location>
        <begin position="116"/>
        <end position="126"/>
    </location>
</feature>
<name>A0A517NVR4_9BACT</name>
<proteinExistence type="predicted"/>
<dbReference type="Pfam" id="PF13435">
    <property type="entry name" value="Cytochrome_C554"/>
    <property type="match status" value="1"/>
</dbReference>
<reference evidence="3 4" key="1">
    <citation type="submission" date="2019-02" db="EMBL/GenBank/DDBJ databases">
        <title>Deep-cultivation of Planctomycetes and their phenomic and genomic characterization uncovers novel biology.</title>
        <authorList>
            <person name="Wiegand S."/>
            <person name="Jogler M."/>
            <person name="Boedeker C."/>
            <person name="Pinto D."/>
            <person name="Vollmers J."/>
            <person name="Rivas-Marin E."/>
            <person name="Kohn T."/>
            <person name="Peeters S.H."/>
            <person name="Heuer A."/>
            <person name="Rast P."/>
            <person name="Oberbeckmann S."/>
            <person name="Bunk B."/>
            <person name="Jeske O."/>
            <person name="Meyerdierks A."/>
            <person name="Storesund J.E."/>
            <person name="Kallscheuer N."/>
            <person name="Luecker S."/>
            <person name="Lage O.M."/>
            <person name="Pohl T."/>
            <person name="Merkel B.J."/>
            <person name="Hornburger P."/>
            <person name="Mueller R.-W."/>
            <person name="Bruemmer F."/>
            <person name="Labrenz M."/>
            <person name="Spormann A.M."/>
            <person name="Op den Camp H."/>
            <person name="Overmann J."/>
            <person name="Amann R."/>
            <person name="Jetten M.S.M."/>
            <person name="Mascher T."/>
            <person name="Medema M.H."/>
            <person name="Devos D.P."/>
            <person name="Kaster A.-K."/>
            <person name="Ovreas L."/>
            <person name="Rohde M."/>
            <person name="Galperin M.Y."/>
            <person name="Jogler C."/>
        </authorList>
    </citation>
    <scope>NUCLEOTIDE SEQUENCE [LARGE SCALE GENOMIC DNA]</scope>
    <source>
        <strain evidence="3 4">K23_9</strain>
    </source>
</reference>
<feature type="domain" description="Cytochrome c-552/4" evidence="2">
    <location>
        <begin position="622"/>
        <end position="703"/>
    </location>
</feature>
<feature type="region of interest" description="Disordered" evidence="1">
    <location>
        <begin position="205"/>
        <end position="301"/>
    </location>
</feature>
<dbReference type="InterPro" id="IPR023155">
    <property type="entry name" value="Cyt_c-552/4"/>
</dbReference>